<dbReference type="AlphaFoldDB" id="A0AA94EET9"/>
<name>A0AA94EET9_9GAMM</name>
<dbReference type="InterPro" id="IPR018727">
    <property type="entry name" value="DUF2267"/>
</dbReference>
<dbReference type="Pfam" id="PF10025">
    <property type="entry name" value="DUF2267"/>
    <property type="match status" value="1"/>
</dbReference>
<dbReference type="RefSeq" id="WP_105307715.1">
    <property type="nucleotide sequence ID" value="NZ_PIPS01000001.1"/>
</dbReference>
<protein>
    <submittedName>
        <fullName evidence="1">DUF2267 domain-containing protein</fullName>
    </submittedName>
</protein>
<dbReference type="Proteomes" id="UP000286680">
    <property type="component" value="Unassembled WGS sequence"/>
</dbReference>
<keyword evidence="2" id="KW-1185">Reference proteome</keyword>
<evidence type="ECO:0000313" key="2">
    <source>
        <dbReference type="Proteomes" id="UP000286680"/>
    </source>
</evidence>
<dbReference type="EMBL" id="PIPS01000001">
    <property type="protein sequence ID" value="RUO44481.1"/>
    <property type="molecule type" value="Genomic_DNA"/>
</dbReference>
<gene>
    <name evidence="1" type="ORF">CWE23_00060</name>
</gene>
<dbReference type="InterPro" id="IPR038282">
    <property type="entry name" value="DUF2267_sf"/>
</dbReference>
<reference evidence="2" key="1">
    <citation type="journal article" date="2018" name="Front. Microbiol.">
        <title>Genome-Based Analysis Reveals the Taxonomy and Diversity of the Family Idiomarinaceae.</title>
        <authorList>
            <person name="Liu Y."/>
            <person name="Lai Q."/>
            <person name="Shao Z."/>
        </authorList>
    </citation>
    <scope>NUCLEOTIDE SEQUENCE [LARGE SCALE GENOMIC DNA]</scope>
    <source>
        <strain evidence="2">SN-14</strain>
    </source>
</reference>
<proteinExistence type="predicted"/>
<sequence length="160" mass="18454">MPVPPEYYHATEQFNQFMVDARDASNLETTNMAWNMVVGVFQAFRRRLTIGDALCFANFLPPGIRAVFVADWDANEKRVAFGSDEELLKEIKSVRQQHNFSPSNARSAVAIALRRNVDVQALERLLRDISDQAFEFWKVSEQELRNAETNRSLKIQLKDF</sequence>
<evidence type="ECO:0000313" key="1">
    <source>
        <dbReference type="EMBL" id="RUO44481.1"/>
    </source>
</evidence>
<accession>A0AA94EET9</accession>
<organism evidence="1 2">
    <name type="scientific">Idiomarina aquatica</name>
    <dbReference type="NCBI Taxonomy" id="1327752"/>
    <lineage>
        <taxon>Bacteria</taxon>
        <taxon>Pseudomonadati</taxon>
        <taxon>Pseudomonadota</taxon>
        <taxon>Gammaproteobacteria</taxon>
        <taxon>Alteromonadales</taxon>
        <taxon>Idiomarinaceae</taxon>
        <taxon>Idiomarina</taxon>
    </lineage>
</organism>
<dbReference type="Gene3D" id="1.10.490.110">
    <property type="entry name" value="Uncharacterized conserved protein DUF2267"/>
    <property type="match status" value="1"/>
</dbReference>
<comment type="caution">
    <text evidence="1">The sequence shown here is derived from an EMBL/GenBank/DDBJ whole genome shotgun (WGS) entry which is preliminary data.</text>
</comment>